<gene>
    <name evidence="1" type="ORF">QFC21_005819</name>
</gene>
<protein>
    <submittedName>
        <fullName evidence="1">Uncharacterized protein</fullName>
    </submittedName>
</protein>
<evidence type="ECO:0000313" key="1">
    <source>
        <dbReference type="EMBL" id="KAJ9095026.1"/>
    </source>
</evidence>
<name>A0ACC2V832_9TREE</name>
<proteinExistence type="predicted"/>
<comment type="caution">
    <text evidence="1">The sequence shown here is derived from an EMBL/GenBank/DDBJ whole genome shotgun (WGS) entry which is preliminary data.</text>
</comment>
<accession>A0ACC2V832</accession>
<dbReference type="EMBL" id="JASBWT010000023">
    <property type="protein sequence ID" value="KAJ9095026.1"/>
    <property type="molecule type" value="Genomic_DNA"/>
</dbReference>
<sequence>MLRALFRVSQRAVRIQLEEASRSSTALTTRSLEQRRRPLPPAVGAIPGFWVEKPRQEVEKIGRGSVRAEAEVKHIQGEVVEVVQDEQSLQIDTASYSDTRRTEDTMIQQDAPMSQAAATSTAQSLQKDIPSIMETEVERPVPAVVAAPPLVEQPPAHGESSSSHPNSEAVEKRETTPVVMPITVKDPSGAKEVELKSTPLQPQSGKEVELEAETIPRTTADQPVEDKVPENTVQLDDVEQTLPQVILRPSKVPSSRLGRLFHYGSLVAGMSLGAAGEVVRRSTGQSRNGSVFMSEANIRRLVDKLSKMRGAALKLGQFMSIQDTNVLPEQLERVLQQVQANADYMPDWQLEKVMRAELGNDWESAFSDFPRVPIAAASIGQVHRATLAQNGMSVAVKVQFPGVEQSISSDLNNLTLLLRGSAVLPRGLFLTNTVKVFRSELADECDYEKEAEAGRRMKAYLRDEEFYEVPEVIDELSTRRVLTTEMMSGRPLSESKAFSQELRDKIGTAVLRLCLLELFRYRLMQTDPNWANFLWDQKKQKLQLIDFGATREYSTEFIDKWYRLLKSVIDNDREAMREYSLKVGYLTGEENEAMLEAHLRSMELLAVPFTEDTYDFSKQSVTDEVKKLIPTMLKYRLTPPPNETYSLNRKLSGSFLLCAKLGSRVNCRALWDDVVGDYKVTTET</sequence>
<reference evidence="1" key="1">
    <citation type="submission" date="2023-04" db="EMBL/GenBank/DDBJ databases">
        <title>Draft Genome sequencing of Naganishia species isolated from polar environments using Oxford Nanopore Technology.</title>
        <authorList>
            <person name="Leo P."/>
            <person name="Venkateswaran K."/>
        </authorList>
    </citation>
    <scope>NUCLEOTIDE SEQUENCE</scope>
    <source>
        <strain evidence="1">MNA-CCFEE 5423</strain>
    </source>
</reference>
<dbReference type="Proteomes" id="UP001227268">
    <property type="component" value="Unassembled WGS sequence"/>
</dbReference>
<organism evidence="1 2">
    <name type="scientific">Naganishia friedmannii</name>
    <dbReference type="NCBI Taxonomy" id="89922"/>
    <lineage>
        <taxon>Eukaryota</taxon>
        <taxon>Fungi</taxon>
        <taxon>Dikarya</taxon>
        <taxon>Basidiomycota</taxon>
        <taxon>Agaricomycotina</taxon>
        <taxon>Tremellomycetes</taxon>
        <taxon>Filobasidiales</taxon>
        <taxon>Filobasidiaceae</taxon>
        <taxon>Naganishia</taxon>
    </lineage>
</organism>
<evidence type="ECO:0000313" key="2">
    <source>
        <dbReference type="Proteomes" id="UP001227268"/>
    </source>
</evidence>
<keyword evidence="2" id="KW-1185">Reference proteome</keyword>